<accession>A0A2P6NJF0</accession>
<evidence type="ECO:0000256" key="5">
    <source>
        <dbReference type="ARBA" id="ARBA00022794"/>
    </source>
</evidence>
<evidence type="ECO:0000313" key="10">
    <source>
        <dbReference type="EMBL" id="PRP84080.1"/>
    </source>
</evidence>
<dbReference type="GO" id="GO:0036064">
    <property type="term" value="C:ciliary basal body"/>
    <property type="evidence" value="ECO:0007669"/>
    <property type="project" value="TreeGrafter"/>
</dbReference>
<evidence type="ECO:0000256" key="4">
    <source>
        <dbReference type="ARBA" id="ARBA00022490"/>
    </source>
</evidence>
<feature type="compositionally biased region" description="Polar residues" evidence="9">
    <location>
        <begin position="88"/>
        <end position="99"/>
    </location>
</feature>
<keyword evidence="7" id="KW-0206">Cytoskeleton</keyword>
<keyword evidence="8" id="KW-0966">Cell projection</keyword>
<dbReference type="InterPro" id="IPR021897">
    <property type="entry name" value="FAP206"/>
</dbReference>
<keyword evidence="11" id="KW-1185">Reference proteome</keyword>
<name>A0A2P6NJF0_9EUKA</name>
<protein>
    <recommendedName>
        <fullName evidence="3">Cilia- and flagella-associated protein 206</fullName>
    </recommendedName>
</protein>
<evidence type="ECO:0000256" key="3">
    <source>
        <dbReference type="ARBA" id="ARBA00021602"/>
    </source>
</evidence>
<dbReference type="STRING" id="1890364.A0A2P6NJF0"/>
<evidence type="ECO:0000256" key="7">
    <source>
        <dbReference type="ARBA" id="ARBA00023212"/>
    </source>
</evidence>
<proteinExistence type="inferred from homology"/>
<evidence type="ECO:0000256" key="6">
    <source>
        <dbReference type="ARBA" id="ARBA00023069"/>
    </source>
</evidence>
<keyword evidence="5" id="KW-0970">Cilium biogenesis/degradation</keyword>
<evidence type="ECO:0000256" key="9">
    <source>
        <dbReference type="SAM" id="MobiDB-lite"/>
    </source>
</evidence>
<dbReference type="PANTHER" id="PTHR21442:SF0">
    <property type="entry name" value="CILIA- AND FLAGELLA-ASSOCIATED PROTEIN 206"/>
    <property type="match status" value="1"/>
</dbReference>
<comment type="similarity">
    <text evidence="2">Belongs to the CFAP206 family.</text>
</comment>
<evidence type="ECO:0000313" key="11">
    <source>
        <dbReference type="Proteomes" id="UP000241769"/>
    </source>
</evidence>
<sequence length="130" mass="15030">MSGEKRLREEVLKSTGRQEVEKREMECQTDTHFGTASKDPKYMPNLWDQRREAIKIVDLSKKKTHSTQTENSDFRREKTTQHYAPKGNDTQTGISRSTNVATQKQVVTGLRGDTQARMKVVNITMDYHNK</sequence>
<dbReference type="PANTHER" id="PTHR21442">
    <property type="entry name" value="CILIA- AND FLAGELLA-ASSOCIATED PROTEIN 206"/>
    <property type="match status" value="1"/>
</dbReference>
<feature type="region of interest" description="Disordered" evidence="9">
    <location>
        <begin position="61"/>
        <end position="99"/>
    </location>
</feature>
<dbReference type="GO" id="GO:0005930">
    <property type="term" value="C:axoneme"/>
    <property type="evidence" value="ECO:0007669"/>
    <property type="project" value="UniProtKB-SubCell"/>
</dbReference>
<reference evidence="10 11" key="1">
    <citation type="journal article" date="2018" name="Genome Biol. Evol.">
        <title>Multiple Roots of Fruiting Body Formation in Amoebozoa.</title>
        <authorList>
            <person name="Hillmann F."/>
            <person name="Forbes G."/>
            <person name="Novohradska S."/>
            <person name="Ferling I."/>
            <person name="Riege K."/>
            <person name="Groth M."/>
            <person name="Westermann M."/>
            <person name="Marz M."/>
            <person name="Spaller T."/>
            <person name="Winckler T."/>
            <person name="Schaap P."/>
            <person name="Glockner G."/>
        </authorList>
    </citation>
    <scope>NUCLEOTIDE SEQUENCE [LARGE SCALE GENOMIC DNA]</scope>
    <source>
        <strain evidence="10 11">Jena</strain>
    </source>
</reference>
<feature type="compositionally biased region" description="Basic and acidic residues" evidence="9">
    <location>
        <begin position="1"/>
        <end position="26"/>
    </location>
</feature>
<dbReference type="Proteomes" id="UP000241769">
    <property type="component" value="Unassembled WGS sequence"/>
</dbReference>
<comment type="caution">
    <text evidence="10">The sequence shown here is derived from an EMBL/GenBank/DDBJ whole genome shotgun (WGS) entry which is preliminary data.</text>
</comment>
<evidence type="ECO:0000256" key="2">
    <source>
        <dbReference type="ARBA" id="ARBA00010500"/>
    </source>
</evidence>
<comment type="subcellular location">
    <subcellularLocation>
        <location evidence="1">Cytoplasm</location>
        <location evidence="1">Cytoskeleton</location>
        <location evidence="1">Cilium axoneme</location>
    </subcellularLocation>
</comment>
<gene>
    <name evidence="10" type="ORF">PROFUN_04071</name>
</gene>
<dbReference type="InParanoid" id="A0A2P6NJF0"/>
<evidence type="ECO:0000256" key="8">
    <source>
        <dbReference type="ARBA" id="ARBA00023273"/>
    </source>
</evidence>
<keyword evidence="4" id="KW-0963">Cytoplasm</keyword>
<dbReference type="OrthoDB" id="10251073at2759"/>
<organism evidence="10 11">
    <name type="scientific">Planoprotostelium fungivorum</name>
    <dbReference type="NCBI Taxonomy" id="1890364"/>
    <lineage>
        <taxon>Eukaryota</taxon>
        <taxon>Amoebozoa</taxon>
        <taxon>Evosea</taxon>
        <taxon>Variosea</taxon>
        <taxon>Cavosteliida</taxon>
        <taxon>Cavosteliaceae</taxon>
        <taxon>Planoprotostelium</taxon>
    </lineage>
</organism>
<keyword evidence="6" id="KW-0969">Cilium</keyword>
<feature type="region of interest" description="Disordered" evidence="9">
    <location>
        <begin position="1"/>
        <end position="43"/>
    </location>
</feature>
<dbReference type="AlphaFoldDB" id="A0A2P6NJF0"/>
<dbReference type="GO" id="GO:0003356">
    <property type="term" value="P:regulation of cilium beat frequency"/>
    <property type="evidence" value="ECO:0007669"/>
    <property type="project" value="TreeGrafter"/>
</dbReference>
<dbReference type="EMBL" id="MDYQ01000069">
    <property type="protein sequence ID" value="PRP84080.1"/>
    <property type="molecule type" value="Genomic_DNA"/>
</dbReference>
<evidence type="ECO:0000256" key="1">
    <source>
        <dbReference type="ARBA" id="ARBA00004430"/>
    </source>
</evidence>
<dbReference type="GO" id="GO:0030030">
    <property type="term" value="P:cell projection organization"/>
    <property type="evidence" value="ECO:0007669"/>
    <property type="project" value="UniProtKB-KW"/>
</dbReference>